<dbReference type="RefSeq" id="WP_009489368.1">
    <property type="nucleotide sequence ID" value="NZ_CP141048.1"/>
</dbReference>
<dbReference type="PATRIC" id="fig|864069.3.peg.819"/>
<proteinExistence type="predicted"/>
<dbReference type="HOGENOM" id="CLU_2479880_0_0_5"/>
<dbReference type="AlphaFoldDB" id="I4Z2P9"/>
<protein>
    <submittedName>
        <fullName evidence="1">Uncharacterized protein</fullName>
    </submittedName>
</protein>
<evidence type="ECO:0000313" key="2">
    <source>
        <dbReference type="Proteomes" id="UP000003947"/>
    </source>
</evidence>
<keyword evidence="2" id="KW-1185">Reference proteome</keyword>
<reference evidence="1 2" key="1">
    <citation type="submission" date="2012-02" db="EMBL/GenBank/DDBJ databases">
        <title>Improved High-Quality Draft sequence of Microvirga sp. WSM3557.</title>
        <authorList>
            <consortium name="US DOE Joint Genome Institute"/>
            <person name="Lucas S."/>
            <person name="Han J."/>
            <person name="Lapidus A."/>
            <person name="Cheng J.-F."/>
            <person name="Goodwin L."/>
            <person name="Pitluck S."/>
            <person name="Peters L."/>
            <person name="Zhang X."/>
            <person name="Detter J.C."/>
            <person name="Han C."/>
            <person name="Tapia R."/>
            <person name="Land M."/>
            <person name="Hauser L."/>
            <person name="Kyrpides N."/>
            <person name="Ivanova N."/>
            <person name="Pagani I."/>
            <person name="Brau L."/>
            <person name="Yates R."/>
            <person name="O'Hara G."/>
            <person name="Rui T."/>
            <person name="Howieson J."/>
            <person name="Reeve W."/>
            <person name="Woyke T."/>
        </authorList>
    </citation>
    <scope>NUCLEOTIDE SEQUENCE [LARGE SCALE GENOMIC DNA]</scope>
    <source>
        <strain evidence="1 2">WSM3557</strain>
    </source>
</reference>
<dbReference type="STRING" id="864069.MicloDRAFT_00007410"/>
<dbReference type="Proteomes" id="UP000003947">
    <property type="component" value="Unassembled WGS sequence"/>
</dbReference>
<dbReference type="EMBL" id="JH660637">
    <property type="protein sequence ID" value="EIM30491.1"/>
    <property type="molecule type" value="Genomic_DNA"/>
</dbReference>
<organism evidence="1 2">
    <name type="scientific">Microvirga lotononidis</name>
    <dbReference type="NCBI Taxonomy" id="864069"/>
    <lineage>
        <taxon>Bacteria</taxon>
        <taxon>Pseudomonadati</taxon>
        <taxon>Pseudomonadota</taxon>
        <taxon>Alphaproteobacteria</taxon>
        <taxon>Hyphomicrobiales</taxon>
        <taxon>Methylobacteriaceae</taxon>
        <taxon>Microvirga</taxon>
    </lineage>
</organism>
<name>I4Z2P9_9HYPH</name>
<dbReference type="OrthoDB" id="8019878at2"/>
<gene>
    <name evidence="1" type="ORF">MicloDRAFT_00007410</name>
</gene>
<accession>I4Z2P9</accession>
<evidence type="ECO:0000313" key="1">
    <source>
        <dbReference type="EMBL" id="EIM30491.1"/>
    </source>
</evidence>
<sequence length="87" mass="10382">MKRFHPILSDLPDCDDTLRRLADVLQMPVTCRRSRCRRDGSCQGGFGPPCYLEDRRAFVTGVGEQMQEYREFWHDRHRAIQAEERRR</sequence>